<name>A0ABV4NSR8_9GAMM</name>
<dbReference type="Gene3D" id="3.90.190.10">
    <property type="entry name" value="Protein tyrosine phosphatase superfamily"/>
    <property type="match status" value="1"/>
</dbReference>
<keyword evidence="2" id="KW-0808">Transferase</keyword>
<dbReference type="RefSeq" id="WP_371844935.1">
    <property type="nucleotide sequence ID" value="NZ_JBGMEL010000030.1"/>
</dbReference>
<dbReference type="Pfam" id="PF04273">
    <property type="entry name" value="BLH_phosphatase"/>
    <property type="match status" value="1"/>
</dbReference>
<gene>
    <name evidence="2" type="ORF">ACCI51_18575</name>
</gene>
<dbReference type="InterPro" id="IPR005939">
    <property type="entry name" value="BLH_phosphatase-like"/>
</dbReference>
<organism evidence="2 3">
    <name type="scientific">Microbulbifer echini</name>
    <dbReference type="NCBI Taxonomy" id="1529067"/>
    <lineage>
        <taxon>Bacteria</taxon>
        <taxon>Pseudomonadati</taxon>
        <taxon>Pseudomonadota</taxon>
        <taxon>Gammaproteobacteria</taxon>
        <taxon>Cellvibrionales</taxon>
        <taxon>Microbulbiferaceae</taxon>
        <taxon>Microbulbifer</taxon>
    </lineage>
</organism>
<keyword evidence="3" id="KW-1185">Reference proteome</keyword>
<sequence>MNIKTLDEQVSVSEHIACETMAPLAQNGVQVVVCNCPEGESEMHPSYEEMAQAAQDAGLRFIAIPFTRGRMEREHCEAFRDVLQGGEKIHAFCRTGNRSSQVWAGAKILMGADKKQLHGQAQAAGFDVRAALVSIDP</sequence>
<evidence type="ECO:0000313" key="3">
    <source>
        <dbReference type="Proteomes" id="UP001569414"/>
    </source>
</evidence>
<dbReference type="InterPro" id="IPR029021">
    <property type="entry name" value="Prot-tyrosine_phosphatase-like"/>
</dbReference>
<reference evidence="2 3" key="1">
    <citation type="submission" date="2024-08" db="EMBL/GenBank/DDBJ databases">
        <authorList>
            <person name="Ishaq N."/>
        </authorList>
    </citation>
    <scope>NUCLEOTIDE SEQUENCE [LARGE SCALE GENOMIC DNA]</scope>
    <source>
        <strain evidence="2 3">JCM 30400</strain>
    </source>
</reference>
<evidence type="ECO:0000259" key="1">
    <source>
        <dbReference type="Pfam" id="PF04273"/>
    </source>
</evidence>
<dbReference type="Proteomes" id="UP001569414">
    <property type="component" value="Unassembled WGS sequence"/>
</dbReference>
<dbReference type="GO" id="GO:0016740">
    <property type="term" value="F:transferase activity"/>
    <property type="evidence" value="ECO:0007669"/>
    <property type="project" value="UniProtKB-KW"/>
</dbReference>
<evidence type="ECO:0000313" key="2">
    <source>
        <dbReference type="EMBL" id="MFA0792548.1"/>
    </source>
</evidence>
<dbReference type="EMBL" id="JBGMEL010000030">
    <property type="protein sequence ID" value="MFA0792548.1"/>
    <property type="molecule type" value="Genomic_DNA"/>
</dbReference>
<comment type="caution">
    <text evidence="2">The sequence shown here is derived from an EMBL/GenBank/DDBJ whole genome shotgun (WGS) entry which is preliminary data.</text>
</comment>
<feature type="domain" description="Beta-lactamase hydrolase-like protein phosphatase-like" evidence="1">
    <location>
        <begin position="3"/>
        <end position="105"/>
    </location>
</feature>
<proteinExistence type="predicted"/>
<protein>
    <submittedName>
        <fullName evidence="2">TIGR01244 family sulfur transferase</fullName>
    </submittedName>
</protein>
<dbReference type="NCBIfam" id="TIGR01244">
    <property type="entry name" value="TIGR01244 family sulfur transferase"/>
    <property type="match status" value="1"/>
</dbReference>
<accession>A0ABV4NSR8</accession>